<keyword evidence="3 7" id="KW-1133">Transmembrane helix</keyword>
<dbReference type="SFLD" id="SFLDG01168">
    <property type="entry name" value="Ferric_reductase_subgroup_(FRE"/>
    <property type="match status" value="1"/>
</dbReference>
<keyword evidence="2 7" id="KW-0812">Transmembrane</keyword>
<dbReference type="Gene3D" id="3.40.50.80">
    <property type="entry name" value="Nucleotide-binding domain of ferredoxin-NADP reductase (FNR) module"/>
    <property type="match status" value="1"/>
</dbReference>
<dbReference type="InterPro" id="IPR013112">
    <property type="entry name" value="FAD-bd_8"/>
</dbReference>
<dbReference type="InterPro" id="IPR013130">
    <property type="entry name" value="Fe3_Rdtase_TM_dom"/>
</dbReference>
<dbReference type="InterPro" id="IPR017927">
    <property type="entry name" value="FAD-bd_FR_type"/>
</dbReference>
<feature type="domain" description="FAD-binding FR-type" evidence="8">
    <location>
        <begin position="345"/>
        <end position="459"/>
    </location>
</feature>
<feature type="transmembrane region" description="Helical" evidence="7">
    <location>
        <begin position="40"/>
        <end position="61"/>
    </location>
</feature>
<keyword evidence="4" id="KW-0560">Oxidoreductase</keyword>
<dbReference type="SFLD" id="SFLDS00052">
    <property type="entry name" value="Ferric_Reductase_Domain"/>
    <property type="match status" value="1"/>
</dbReference>
<dbReference type="GeneID" id="20663557"/>
<feature type="transmembrane region" description="Helical" evidence="7">
    <location>
        <begin position="127"/>
        <end position="151"/>
    </location>
</feature>
<dbReference type="Pfam" id="PF08030">
    <property type="entry name" value="NAD_binding_6"/>
    <property type="match status" value="1"/>
</dbReference>
<evidence type="ECO:0000256" key="4">
    <source>
        <dbReference type="ARBA" id="ARBA00023002"/>
    </source>
</evidence>
<evidence type="ECO:0000256" key="5">
    <source>
        <dbReference type="ARBA" id="ARBA00023136"/>
    </source>
</evidence>
<feature type="transmembrane region" description="Helical" evidence="7">
    <location>
        <begin position="82"/>
        <end position="103"/>
    </location>
</feature>
<dbReference type="SUPFAM" id="SSF52343">
    <property type="entry name" value="Ferredoxin reductase-like, C-terminal NADP-linked domain"/>
    <property type="match status" value="1"/>
</dbReference>
<dbReference type="InterPro" id="IPR013121">
    <property type="entry name" value="Fe_red_NAD-bd_6"/>
</dbReference>
<feature type="transmembrane region" description="Helical" evidence="7">
    <location>
        <begin position="597"/>
        <end position="618"/>
    </location>
</feature>
<evidence type="ECO:0000259" key="8">
    <source>
        <dbReference type="PROSITE" id="PS51384"/>
    </source>
</evidence>
<dbReference type="RefSeq" id="XP_009529048.1">
    <property type="nucleotide sequence ID" value="XM_009530753.1"/>
</dbReference>
<evidence type="ECO:0000256" key="2">
    <source>
        <dbReference type="ARBA" id="ARBA00022692"/>
    </source>
</evidence>
<organism evidence="9 10">
    <name type="scientific">Phytophthora sojae (strain P6497)</name>
    <name type="common">Soybean stem and root rot agent</name>
    <name type="synonym">Phytophthora megasperma f. sp. glycines</name>
    <dbReference type="NCBI Taxonomy" id="1094619"/>
    <lineage>
        <taxon>Eukaryota</taxon>
        <taxon>Sar</taxon>
        <taxon>Stramenopiles</taxon>
        <taxon>Oomycota</taxon>
        <taxon>Peronosporomycetes</taxon>
        <taxon>Peronosporales</taxon>
        <taxon>Peronosporaceae</taxon>
        <taxon>Phytophthora</taxon>
    </lineage>
</organism>
<feature type="transmembrane region" description="Helical" evidence="7">
    <location>
        <begin position="306"/>
        <end position="337"/>
    </location>
</feature>
<evidence type="ECO:0000256" key="1">
    <source>
        <dbReference type="ARBA" id="ARBA00004141"/>
    </source>
</evidence>
<proteinExistence type="predicted"/>
<keyword evidence="10" id="KW-1185">Reference proteome</keyword>
<name>G4ZLW4_PHYSP</name>
<dbReference type="InterPro" id="IPR017938">
    <property type="entry name" value="Riboflavin_synthase-like_b-brl"/>
</dbReference>
<dbReference type="CDD" id="cd06186">
    <property type="entry name" value="NOX_Duox_like_FAD_NADP"/>
    <property type="match status" value="1"/>
</dbReference>
<dbReference type="GO" id="GO:0005886">
    <property type="term" value="C:plasma membrane"/>
    <property type="evidence" value="ECO:0007669"/>
    <property type="project" value="TreeGrafter"/>
</dbReference>
<comment type="subcellular location">
    <subcellularLocation>
        <location evidence="1">Membrane</location>
        <topology evidence="1">Multi-pass membrane protein</topology>
    </subcellularLocation>
</comment>
<dbReference type="PROSITE" id="PS51384">
    <property type="entry name" value="FAD_FR"/>
    <property type="match status" value="1"/>
</dbReference>
<evidence type="ECO:0000313" key="10">
    <source>
        <dbReference type="Proteomes" id="UP000002640"/>
    </source>
</evidence>
<accession>G4ZLW4</accession>
<protein>
    <recommendedName>
        <fullName evidence="8">FAD-binding FR-type domain-containing protein</fullName>
    </recommendedName>
</protein>
<dbReference type="OMA" id="RLEWHAF"/>
<dbReference type="Pfam" id="PF01794">
    <property type="entry name" value="Ferric_reduct"/>
    <property type="match status" value="1"/>
</dbReference>
<feature type="transmembrane region" description="Helical" evidence="7">
    <location>
        <begin position="222"/>
        <end position="244"/>
    </location>
</feature>
<dbReference type="InParanoid" id="G4ZLW4"/>
<reference evidence="9 10" key="1">
    <citation type="journal article" date="2006" name="Science">
        <title>Phytophthora genome sequences uncover evolutionary origins and mechanisms of pathogenesis.</title>
        <authorList>
            <person name="Tyler B.M."/>
            <person name="Tripathy S."/>
            <person name="Zhang X."/>
            <person name="Dehal P."/>
            <person name="Jiang R.H."/>
            <person name="Aerts A."/>
            <person name="Arredondo F.D."/>
            <person name="Baxter L."/>
            <person name="Bensasson D."/>
            <person name="Beynon J.L."/>
            <person name="Chapman J."/>
            <person name="Damasceno C.M."/>
            <person name="Dorrance A.E."/>
            <person name="Dou D."/>
            <person name="Dickerman A.W."/>
            <person name="Dubchak I.L."/>
            <person name="Garbelotto M."/>
            <person name="Gijzen M."/>
            <person name="Gordon S.G."/>
            <person name="Govers F."/>
            <person name="Grunwald N.J."/>
            <person name="Huang W."/>
            <person name="Ivors K.L."/>
            <person name="Jones R.W."/>
            <person name="Kamoun S."/>
            <person name="Krampis K."/>
            <person name="Lamour K.H."/>
            <person name="Lee M.K."/>
            <person name="McDonald W.H."/>
            <person name="Medina M."/>
            <person name="Meijer H.J."/>
            <person name="Nordberg E.K."/>
            <person name="Maclean D.J."/>
            <person name="Ospina-Giraldo M.D."/>
            <person name="Morris P.F."/>
            <person name="Phuntumart V."/>
            <person name="Putnam N.H."/>
            <person name="Rash S."/>
            <person name="Rose J.K."/>
            <person name="Sakihama Y."/>
            <person name="Salamov A.A."/>
            <person name="Savidor A."/>
            <person name="Scheuring C.F."/>
            <person name="Smith B.M."/>
            <person name="Sobral B.W."/>
            <person name="Terry A."/>
            <person name="Torto-Alalibo T.A."/>
            <person name="Win J."/>
            <person name="Xu Z."/>
            <person name="Zhang H."/>
            <person name="Grigoriev I.V."/>
            <person name="Rokhsar D.S."/>
            <person name="Boore J.L."/>
        </authorList>
    </citation>
    <scope>NUCLEOTIDE SEQUENCE [LARGE SCALE GENOMIC DNA]</scope>
    <source>
        <strain evidence="9 10">P6497</strain>
    </source>
</reference>
<feature type="transmembrane region" description="Helical" evidence="7">
    <location>
        <begin position="630"/>
        <end position="656"/>
    </location>
</feature>
<evidence type="ECO:0000256" key="6">
    <source>
        <dbReference type="SAM" id="MobiDB-lite"/>
    </source>
</evidence>
<dbReference type="SMR" id="G4ZLW4"/>
<keyword evidence="5 7" id="KW-0472">Membrane</keyword>
<dbReference type="InterPro" id="IPR050369">
    <property type="entry name" value="RBOH/FRE"/>
</dbReference>
<gene>
    <name evidence="9" type="ORF">PHYSODRAFT_561151</name>
</gene>
<sequence>MASDYEPEVEPALSPPRSRLSHKHRHAGLWRSALASTLKLLASLCFVLFVAGQAAYVSPLYREYIQAKVAAWWESHEEMVDPSYLLLVGVGPTLTCVLLVQWVRRLQTQRGVWCVATLLRRRPSPNWLSYGELLFLAVLVSGNALVFWYGYTKRHGHKPRFTGDPPHPQPSPPSGSSQYVKMVGNALGFNCEFNMALLFLPATRNSAWMEAINMSYANGIKYHRWLGVAAVLTGIVHCACYYYCWLEDGRWQQMALPCWDCSLRERKGRKIWVNVFGEAALLCFLLIGVTSIPWVRRKMFNLFYNIHQLLFVAVIFTILHWARALWFLLPALVAYLISRVLSHCNSSTAAQVVQFSALSPTLCKLVIARVPGQRGQFHVGQFVYVNVPAIARLEWHAFTIASSPRKSFYDQSSSNSMTLVVKALGDWTDKLMEYQQKCERDGIKPEVYVDGYYGASLGQIYSAYTSVVLVGGGVGVTPLLGVLEDICAAAETRQIQGRRIFPRRVAAIFVVRELELLKEMHPLLARIRDLDPQGRYISVKLALTTTPRPEELDASLYSKDMWPEHSPSLYKPHQDREFNLSTKQGCPFGASLGSGGIAMLQFVIFGVVVGLLMTFQFGNGVLIDGLQDSVWVIQLLVKAFALFAAGICVYGGIAVLRWTRWAEAESKSLTPPYTLENAGLEENLLPQTRQERIYAGVCTYRDLLSDLQVEVGGRPDLAVHLRGLHTEHRQRCAGGGCRSPIGVLVSGPESLKTAAARAAVLVGAGDFDIREEEFEL</sequence>
<dbReference type="Pfam" id="PF08022">
    <property type="entry name" value="FAD_binding_8"/>
    <property type="match status" value="1"/>
</dbReference>
<dbReference type="Gene3D" id="2.40.30.10">
    <property type="entry name" value="Translation factors"/>
    <property type="match status" value="1"/>
</dbReference>
<dbReference type="KEGG" id="psoj:PHYSODRAFT_561151"/>
<evidence type="ECO:0000256" key="7">
    <source>
        <dbReference type="SAM" id="Phobius"/>
    </source>
</evidence>
<dbReference type="GO" id="GO:0016491">
    <property type="term" value="F:oxidoreductase activity"/>
    <property type="evidence" value="ECO:0007669"/>
    <property type="project" value="UniProtKB-KW"/>
</dbReference>
<feature type="transmembrane region" description="Helical" evidence="7">
    <location>
        <begin position="271"/>
        <end position="294"/>
    </location>
</feature>
<evidence type="ECO:0000256" key="3">
    <source>
        <dbReference type="ARBA" id="ARBA00022989"/>
    </source>
</evidence>
<evidence type="ECO:0000313" key="9">
    <source>
        <dbReference type="EMBL" id="EGZ15299.1"/>
    </source>
</evidence>
<feature type="region of interest" description="Disordered" evidence="6">
    <location>
        <begin position="1"/>
        <end position="20"/>
    </location>
</feature>
<dbReference type="AlphaFoldDB" id="G4ZLW4"/>
<dbReference type="EMBL" id="JH159155">
    <property type="protein sequence ID" value="EGZ15299.1"/>
    <property type="molecule type" value="Genomic_DNA"/>
</dbReference>
<dbReference type="InterPro" id="IPR039261">
    <property type="entry name" value="FNR_nucleotide-bd"/>
</dbReference>
<dbReference type="PANTHER" id="PTHR11972">
    <property type="entry name" value="NADPH OXIDASE"/>
    <property type="match status" value="1"/>
</dbReference>
<dbReference type="PANTHER" id="PTHR11972:SF193">
    <property type="entry name" value="FAD-BINDING FR-TYPE DOMAIN-CONTAINING PROTEIN"/>
    <property type="match status" value="1"/>
</dbReference>
<dbReference type="Proteomes" id="UP000002640">
    <property type="component" value="Unassembled WGS sequence"/>
</dbReference>
<dbReference type="SUPFAM" id="SSF63380">
    <property type="entry name" value="Riboflavin synthase domain-like"/>
    <property type="match status" value="1"/>
</dbReference>